<sequence>MSLRDYLRLRSNRRQALTQLCACYPGSEIAKLDPAIRYLHLQLGDEQGRSVLAWFNVDDWLEKMGIHLPEIPWFEVPLSYLIRWLKSFQISFLVNQTDWQVTQIAECIQPLPEEVLMLPADPCPLFCIDWPQGHTGVQFGPMITVWHIPFRLQVILGYSQIKLSQLTDLAPGDLLLITQMFTHLAIGQCRLYEVSYGLNQEIIVGNELTKDHEVYQEGETLNDWGCLPVNIEFVLDSRTVTLSELDEIKAGTSLILSHDAEKKIAIYLNKRLFASGELVVLENGPLAVEINRVNPGLIEEAE</sequence>
<dbReference type="Pfam" id="PF01052">
    <property type="entry name" value="FliMN_C"/>
    <property type="match status" value="1"/>
</dbReference>
<dbReference type="OrthoDB" id="6620871at2"/>
<protein>
    <submittedName>
        <fullName evidence="3">Type III secretion protein Q</fullName>
    </submittedName>
</protein>
<dbReference type="Pfam" id="PF26304">
    <property type="entry name" value="FliMN_C_rel"/>
    <property type="match status" value="1"/>
</dbReference>
<evidence type="ECO:0000259" key="1">
    <source>
        <dbReference type="Pfam" id="PF01052"/>
    </source>
</evidence>
<dbReference type="RefSeq" id="WP_092879523.1">
    <property type="nucleotide sequence ID" value="NZ_FOVC01000013.1"/>
</dbReference>
<dbReference type="InterPro" id="IPR036429">
    <property type="entry name" value="SpoA-like_sf"/>
</dbReference>
<evidence type="ECO:0000259" key="2">
    <source>
        <dbReference type="Pfam" id="PF26304"/>
    </source>
</evidence>
<feature type="domain" description="SpaO FliM/N C-terminal related" evidence="2">
    <location>
        <begin position="147"/>
        <end position="204"/>
    </location>
</feature>
<dbReference type="EMBL" id="FOVC01000013">
    <property type="protein sequence ID" value="SFN66570.1"/>
    <property type="molecule type" value="Genomic_DNA"/>
</dbReference>
<evidence type="ECO:0000313" key="3">
    <source>
        <dbReference type="EMBL" id="SFN66570.1"/>
    </source>
</evidence>
<evidence type="ECO:0000313" key="4">
    <source>
        <dbReference type="Proteomes" id="UP000242222"/>
    </source>
</evidence>
<reference evidence="4" key="1">
    <citation type="submission" date="2016-10" db="EMBL/GenBank/DDBJ databases">
        <authorList>
            <person name="Varghese N."/>
            <person name="Submissions S."/>
        </authorList>
    </citation>
    <scope>NUCLEOTIDE SEQUENCE [LARGE SCALE GENOMIC DNA]</scope>
    <source>
        <strain evidence="4">N6PO6</strain>
    </source>
</reference>
<dbReference type="InterPro" id="IPR001543">
    <property type="entry name" value="FliN-like_C"/>
</dbReference>
<dbReference type="Gene3D" id="2.30.330.10">
    <property type="entry name" value="SpoA-like"/>
    <property type="match status" value="1"/>
</dbReference>
<gene>
    <name evidence="3" type="ORF">SAMN05216516_11346</name>
</gene>
<dbReference type="AlphaFoldDB" id="A0A1I5AW05"/>
<proteinExistence type="predicted"/>
<name>A0A1I5AW05_9GAMM</name>
<organism evidence="3 4">
    <name type="scientific">Izhakiella capsodis</name>
    <dbReference type="NCBI Taxonomy" id="1367852"/>
    <lineage>
        <taxon>Bacteria</taxon>
        <taxon>Pseudomonadati</taxon>
        <taxon>Pseudomonadota</taxon>
        <taxon>Gammaproteobacteria</taxon>
        <taxon>Enterobacterales</taxon>
        <taxon>Erwiniaceae</taxon>
        <taxon>Izhakiella</taxon>
    </lineage>
</organism>
<keyword evidence="4" id="KW-1185">Reference proteome</keyword>
<dbReference type="SUPFAM" id="SSF101801">
    <property type="entry name" value="Surface presentation of antigens (SPOA)"/>
    <property type="match status" value="1"/>
</dbReference>
<dbReference type="InterPro" id="IPR058805">
    <property type="entry name" value="SpaO_FliMN_C_rel"/>
</dbReference>
<accession>A0A1I5AW05</accession>
<dbReference type="Proteomes" id="UP000242222">
    <property type="component" value="Unassembled WGS sequence"/>
</dbReference>
<feature type="domain" description="Flagellar motor switch protein FliN-like C-terminal" evidence="1">
    <location>
        <begin position="227"/>
        <end position="293"/>
    </location>
</feature>
<dbReference type="STRING" id="1367852.SAMN05216516_11346"/>